<dbReference type="InterPro" id="IPR050491">
    <property type="entry name" value="AmpC-like"/>
</dbReference>
<dbReference type="AlphaFoldDB" id="A0A497E2W8"/>
<accession>A0A497E2W8</accession>
<dbReference type="InterPro" id="IPR012338">
    <property type="entry name" value="Beta-lactam/transpept-like"/>
</dbReference>
<feature type="non-terminal residue" evidence="5">
    <location>
        <position position="101"/>
    </location>
</feature>
<feature type="chain" id="PRO_5019769762" evidence="3">
    <location>
        <begin position="24"/>
        <end position="101"/>
    </location>
</feature>
<dbReference type="PANTHER" id="PTHR46825:SF11">
    <property type="entry name" value="PENICILLIN-BINDING PROTEIN 4"/>
    <property type="match status" value="1"/>
</dbReference>
<dbReference type="GO" id="GO:0016020">
    <property type="term" value="C:membrane"/>
    <property type="evidence" value="ECO:0007669"/>
    <property type="project" value="UniProtKB-SubCell"/>
</dbReference>
<feature type="signal peptide" evidence="3">
    <location>
        <begin position="1"/>
        <end position="23"/>
    </location>
</feature>
<gene>
    <name evidence="5" type="ORF">DRJ00_09480</name>
</gene>
<evidence type="ECO:0000313" key="5">
    <source>
        <dbReference type="EMBL" id="RLE06608.1"/>
    </source>
</evidence>
<dbReference type="EMBL" id="QMPZ01000245">
    <property type="protein sequence ID" value="RLE06608.1"/>
    <property type="molecule type" value="Genomic_DNA"/>
</dbReference>
<evidence type="ECO:0000256" key="3">
    <source>
        <dbReference type="SAM" id="SignalP"/>
    </source>
</evidence>
<sequence>MRSIAIFVNVLLLLFVLGTSCSAQDIELKVDEYINAYLKMGTFSGSILIARKGIILLSKGYGMANYENDVPNISETKFRLGSITKQFTATSIMQLEEKGLL</sequence>
<dbReference type="SUPFAM" id="SSF56601">
    <property type="entry name" value="beta-lactamase/transpeptidase-like"/>
    <property type="match status" value="1"/>
</dbReference>
<dbReference type="Pfam" id="PF00144">
    <property type="entry name" value="Beta-lactamase"/>
    <property type="match status" value="1"/>
</dbReference>
<protein>
    <submittedName>
        <fullName evidence="5">Penicillin-binding protein</fullName>
    </submittedName>
</protein>
<proteinExistence type="predicted"/>
<comment type="subcellular location">
    <subcellularLocation>
        <location evidence="1">Membrane</location>
    </subcellularLocation>
</comment>
<evidence type="ECO:0000256" key="1">
    <source>
        <dbReference type="ARBA" id="ARBA00004370"/>
    </source>
</evidence>
<reference evidence="5 6" key="1">
    <citation type="submission" date="2018-06" db="EMBL/GenBank/DDBJ databases">
        <title>Extensive metabolic versatility and redundancy in microbially diverse, dynamic hydrothermal sediments.</title>
        <authorList>
            <person name="Dombrowski N."/>
            <person name="Teske A."/>
            <person name="Baker B.J."/>
        </authorList>
    </citation>
    <scope>NUCLEOTIDE SEQUENCE [LARGE SCALE GENOMIC DNA]</scope>
    <source>
        <strain evidence="5">B47_G16</strain>
    </source>
</reference>
<feature type="domain" description="Beta-lactamase-related" evidence="4">
    <location>
        <begin position="32"/>
        <end position="101"/>
    </location>
</feature>
<dbReference type="PROSITE" id="PS51257">
    <property type="entry name" value="PROKAR_LIPOPROTEIN"/>
    <property type="match status" value="1"/>
</dbReference>
<dbReference type="InterPro" id="IPR001466">
    <property type="entry name" value="Beta-lactam-related"/>
</dbReference>
<dbReference type="PANTHER" id="PTHR46825">
    <property type="entry name" value="D-ALANYL-D-ALANINE-CARBOXYPEPTIDASE/ENDOPEPTIDASE AMPH"/>
    <property type="match status" value="1"/>
</dbReference>
<dbReference type="Gene3D" id="3.40.710.10">
    <property type="entry name" value="DD-peptidase/beta-lactamase superfamily"/>
    <property type="match status" value="1"/>
</dbReference>
<name>A0A497E2W8_UNCAE</name>
<organism evidence="5 6">
    <name type="scientific">Aerophobetes bacterium</name>
    <dbReference type="NCBI Taxonomy" id="2030807"/>
    <lineage>
        <taxon>Bacteria</taxon>
        <taxon>Candidatus Aerophobota</taxon>
    </lineage>
</organism>
<keyword evidence="3" id="KW-0732">Signal</keyword>
<evidence type="ECO:0000259" key="4">
    <source>
        <dbReference type="Pfam" id="PF00144"/>
    </source>
</evidence>
<comment type="caution">
    <text evidence="5">The sequence shown here is derived from an EMBL/GenBank/DDBJ whole genome shotgun (WGS) entry which is preliminary data.</text>
</comment>
<evidence type="ECO:0000313" key="6">
    <source>
        <dbReference type="Proteomes" id="UP000279422"/>
    </source>
</evidence>
<dbReference type="Proteomes" id="UP000279422">
    <property type="component" value="Unassembled WGS sequence"/>
</dbReference>
<evidence type="ECO:0000256" key="2">
    <source>
        <dbReference type="ARBA" id="ARBA00023136"/>
    </source>
</evidence>
<keyword evidence="2" id="KW-0472">Membrane</keyword>